<evidence type="ECO:0000256" key="1">
    <source>
        <dbReference type="ARBA" id="ARBA00004651"/>
    </source>
</evidence>
<keyword evidence="3 6" id="KW-0812">Transmembrane</keyword>
<dbReference type="Pfam" id="PF00892">
    <property type="entry name" value="EamA"/>
    <property type="match status" value="1"/>
</dbReference>
<feature type="transmembrane region" description="Helical" evidence="6">
    <location>
        <begin position="117"/>
        <end position="134"/>
    </location>
</feature>
<dbReference type="InterPro" id="IPR037185">
    <property type="entry name" value="EmrE-like"/>
</dbReference>
<keyword evidence="2" id="KW-1003">Cell membrane</keyword>
<evidence type="ECO:0000256" key="2">
    <source>
        <dbReference type="ARBA" id="ARBA00022475"/>
    </source>
</evidence>
<keyword evidence="4 6" id="KW-1133">Transmembrane helix</keyword>
<organism evidence="8 9">
    <name type="scientific">Deinococcus enclensis</name>
    <dbReference type="NCBI Taxonomy" id="1049582"/>
    <lineage>
        <taxon>Bacteria</taxon>
        <taxon>Thermotogati</taxon>
        <taxon>Deinococcota</taxon>
        <taxon>Deinococci</taxon>
        <taxon>Deinococcales</taxon>
        <taxon>Deinococcaceae</taxon>
        <taxon>Deinococcus</taxon>
    </lineage>
</organism>
<keyword evidence="9" id="KW-1185">Reference proteome</keyword>
<dbReference type="PANTHER" id="PTHR42920:SF5">
    <property type="entry name" value="EAMA DOMAIN-CONTAINING PROTEIN"/>
    <property type="match status" value="1"/>
</dbReference>
<dbReference type="PANTHER" id="PTHR42920">
    <property type="entry name" value="OS03G0707200 PROTEIN-RELATED"/>
    <property type="match status" value="1"/>
</dbReference>
<dbReference type="InterPro" id="IPR051258">
    <property type="entry name" value="Diverse_Substrate_Transporter"/>
</dbReference>
<keyword evidence="5 6" id="KW-0472">Membrane</keyword>
<evidence type="ECO:0000256" key="3">
    <source>
        <dbReference type="ARBA" id="ARBA00022692"/>
    </source>
</evidence>
<feature type="transmembrane region" description="Helical" evidence="6">
    <location>
        <begin position="36"/>
        <end position="54"/>
    </location>
</feature>
<dbReference type="Gene3D" id="1.10.3730.20">
    <property type="match status" value="1"/>
</dbReference>
<protein>
    <submittedName>
        <fullName evidence="8">Inner membrane transporter RhtA</fullName>
    </submittedName>
</protein>
<reference evidence="8 9" key="1">
    <citation type="submission" date="2023-07" db="EMBL/GenBank/DDBJ databases">
        <title>Genomic Encyclopedia of Type Strains, Phase IV (KMG-IV): sequencing the most valuable type-strain genomes for metagenomic binning, comparative biology and taxonomic classification.</title>
        <authorList>
            <person name="Goeker M."/>
        </authorList>
    </citation>
    <scope>NUCLEOTIDE SEQUENCE [LARGE SCALE GENOMIC DNA]</scope>
    <source>
        <strain evidence="8 9">NIO-1023</strain>
    </source>
</reference>
<comment type="caution">
    <text evidence="8">The sequence shown here is derived from an EMBL/GenBank/DDBJ whole genome shotgun (WGS) entry which is preliminary data.</text>
</comment>
<feature type="transmembrane region" description="Helical" evidence="6">
    <location>
        <begin position="259"/>
        <end position="277"/>
    </location>
</feature>
<proteinExistence type="predicted"/>
<evidence type="ECO:0000256" key="5">
    <source>
        <dbReference type="ARBA" id="ARBA00023136"/>
    </source>
</evidence>
<feature type="transmembrane region" description="Helical" evidence="6">
    <location>
        <begin position="173"/>
        <end position="191"/>
    </location>
</feature>
<feature type="transmembrane region" description="Helical" evidence="6">
    <location>
        <begin position="140"/>
        <end position="161"/>
    </location>
</feature>
<gene>
    <name evidence="8" type="ORF">QO006_001312</name>
</gene>
<feature type="transmembrane region" description="Helical" evidence="6">
    <location>
        <begin position="90"/>
        <end position="110"/>
    </location>
</feature>
<accession>A0ABT9MBC6</accession>
<feature type="domain" description="EamA" evidence="7">
    <location>
        <begin position="143"/>
        <end position="276"/>
    </location>
</feature>
<dbReference type="SUPFAM" id="SSF103481">
    <property type="entry name" value="Multidrug resistance efflux transporter EmrE"/>
    <property type="match status" value="1"/>
</dbReference>
<dbReference type="Proteomes" id="UP001232163">
    <property type="component" value="Unassembled WGS sequence"/>
</dbReference>
<feature type="transmembrane region" description="Helical" evidence="6">
    <location>
        <begin position="66"/>
        <end position="84"/>
    </location>
</feature>
<evidence type="ECO:0000256" key="6">
    <source>
        <dbReference type="SAM" id="Phobius"/>
    </source>
</evidence>
<dbReference type="EMBL" id="JAURUR010000002">
    <property type="protein sequence ID" value="MDP9763895.1"/>
    <property type="molecule type" value="Genomic_DNA"/>
</dbReference>
<dbReference type="InterPro" id="IPR000620">
    <property type="entry name" value="EamA_dom"/>
</dbReference>
<dbReference type="RefSeq" id="WP_370568047.1">
    <property type="nucleotide sequence ID" value="NZ_JAURUR010000002.1"/>
</dbReference>
<evidence type="ECO:0000256" key="4">
    <source>
        <dbReference type="ARBA" id="ARBA00022989"/>
    </source>
</evidence>
<feature type="transmembrane region" description="Helical" evidence="6">
    <location>
        <begin position="203"/>
        <end position="221"/>
    </location>
</feature>
<evidence type="ECO:0000313" key="9">
    <source>
        <dbReference type="Proteomes" id="UP001232163"/>
    </source>
</evidence>
<name>A0ABT9MBC6_9DEIO</name>
<sequence length="285" mass="29098">MSAVRLPPVPALLLAMLSIQGGAALAKTLFPDLGPGGTSALRVSLAAVILLAVFRPNLRALSRAGWAAVVPYGLALGLMNLAFYQSLLHLPLGLAVTIEFVGPLALAMALSRRAQDFAWVALAGLGIWLITPHGSGGEAVSLVGIGLALLAGAFWAAYILAGGRLGRRVPGTTGVAAGMLVAALVTLPFGVAQAGTKLLTPNLFLLGVGVAVLSSALPYTLEMIALRAIPARVFGVMMSIEPAIAALSGWLFLQEHLSGAQWLAMLCVIAASAGINLSSRQGEGP</sequence>
<evidence type="ECO:0000259" key="7">
    <source>
        <dbReference type="Pfam" id="PF00892"/>
    </source>
</evidence>
<evidence type="ECO:0000313" key="8">
    <source>
        <dbReference type="EMBL" id="MDP9763895.1"/>
    </source>
</evidence>
<feature type="transmembrane region" description="Helical" evidence="6">
    <location>
        <begin position="233"/>
        <end position="253"/>
    </location>
</feature>
<comment type="subcellular location">
    <subcellularLocation>
        <location evidence="1">Cell membrane</location>
        <topology evidence="1">Multi-pass membrane protein</topology>
    </subcellularLocation>
</comment>